<evidence type="ECO:0000313" key="2">
    <source>
        <dbReference type="Proteomes" id="UP001431209"/>
    </source>
</evidence>
<organism evidence="1 2">
    <name type="scientific">Acrasis kona</name>
    <dbReference type="NCBI Taxonomy" id="1008807"/>
    <lineage>
        <taxon>Eukaryota</taxon>
        <taxon>Discoba</taxon>
        <taxon>Heterolobosea</taxon>
        <taxon>Tetramitia</taxon>
        <taxon>Eutetramitia</taxon>
        <taxon>Acrasidae</taxon>
        <taxon>Acrasis</taxon>
    </lineage>
</organism>
<dbReference type="GO" id="GO:0000428">
    <property type="term" value="C:DNA-directed RNA polymerase complex"/>
    <property type="evidence" value="ECO:0007669"/>
    <property type="project" value="UniProtKB-KW"/>
</dbReference>
<keyword evidence="1" id="KW-0804">Transcription</keyword>
<accession>A0AAW2ZHT7</accession>
<protein>
    <submittedName>
        <fullName evidence="1">DNA-directed RNA polymerase subunit beta</fullName>
    </submittedName>
</protein>
<gene>
    <name evidence="1" type="ORF">AKO1_015335</name>
</gene>
<proteinExistence type="predicted"/>
<dbReference type="Proteomes" id="UP001431209">
    <property type="component" value="Unassembled WGS sequence"/>
</dbReference>
<keyword evidence="2" id="KW-1185">Reference proteome</keyword>
<reference evidence="1 2" key="1">
    <citation type="submission" date="2024-03" db="EMBL/GenBank/DDBJ databases">
        <title>The Acrasis kona genome and developmental transcriptomes reveal deep origins of eukaryotic multicellular pathways.</title>
        <authorList>
            <person name="Sheikh S."/>
            <person name="Fu C.-J."/>
            <person name="Brown M.W."/>
            <person name="Baldauf S.L."/>
        </authorList>
    </citation>
    <scope>NUCLEOTIDE SEQUENCE [LARGE SCALE GENOMIC DNA]</scope>
    <source>
        <strain evidence="1 2">ATCC MYA-3509</strain>
    </source>
</reference>
<sequence length="104" mass="11816">MIHGNTVKLDARDVILNTAVIAVIESQCSQIADMLTTTPQKKRKLVVPCAPRKAKKVMKMNEDVASSVCRRLCFDDLVVDETTVPEFELDKHQENLDDIDWLKF</sequence>
<comment type="caution">
    <text evidence="1">The sequence shown here is derived from an EMBL/GenBank/DDBJ whole genome shotgun (WGS) entry which is preliminary data.</text>
</comment>
<dbReference type="EMBL" id="JAOPGA020001415">
    <property type="protein sequence ID" value="KAL0488212.1"/>
    <property type="molecule type" value="Genomic_DNA"/>
</dbReference>
<name>A0AAW2ZHT7_9EUKA</name>
<evidence type="ECO:0000313" key="1">
    <source>
        <dbReference type="EMBL" id="KAL0488212.1"/>
    </source>
</evidence>
<dbReference type="AlphaFoldDB" id="A0AAW2ZHT7"/>
<keyword evidence="1" id="KW-0240">DNA-directed RNA polymerase</keyword>